<keyword evidence="9" id="KW-0067">ATP-binding</keyword>
<keyword evidence="4" id="KW-0963">Cytoplasm</keyword>
<dbReference type="GO" id="GO:0005524">
    <property type="term" value="F:ATP binding"/>
    <property type="evidence" value="ECO:0007669"/>
    <property type="project" value="UniProtKB-KW"/>
</dbReference>
<dbReference type="AlphaFoldDB" id="A0A9D9IGY8"/>
<organism evidence="13 14">
    <name type="scientific">Candidatus Cryptobacteroides faecavium</name>
    <dbReference type="NCBI Taxonomy" id="2840762"/>
    <lineage>
        <taxon>Bacteria</taxon>
        <taxon>Pseudomonadati</taxon>
        <taxon>Bacteroidota</taxon>
        <taxon>Bacteroidia</taxon>
        <taxon>Bacteroidales</taxon>
        <taxon>Candidatus Cryptobacteroides</taxon>
    </lineage>
</organism>
<keyword evidence="5" id="KW-0808">Transferase</keyword>
<accession>A0A9D9IGY8</accession>
<dbReference type="Pfam" id="PF01300">
    <property type="entry name" value="Sua5_yciO_yrdC"/>
    <property type="match status" value="1"/>
</dbReference>
<dbReference type="GO" id="GO:0061710">
    <property type="term" value="F:L-threonylcarbamoyladenylate synthase"/>
    <property type="evidence" value="ECO:0007669"/>
    <property type="project" value="UniProtKB-EC"/>
</dbReference>
<reference evidence="13" key="1">
    <citation type="submission" date="2020-10" db="EMBL/GenBank/DDBJ databases">
        <authorList>
            <person name="Gilroy R."/>
        </authorList>
    </citation>
    <scope>NUCLEOTIDE SEQUENCE</scope>
    <source>
        <strain evidence="13">B2-22910</strain>
    </source>
</reference>
<evidence type="ECO:0000256" key="11">
    <source>
        <dbReference type="ARBA" id="ARBA00048366"/>
    </source>
</evidence>
<dbReference type="Proteomes" id="UP000823603">
    <property type="component" value="Unassembled WGS sequence"/>
</dbReference>
<feature type="domain" description="YrdC-like" evidence="12">
    <location>
        <begin position="3"/>
        <end position="203"/>
    </location>
</feature>
<evidence type="ECO:0000256" key="2">
    <source>
        <dbReference type="ARBA" id="ARBA00007663"/>
    </source>
</evidence>
<evidence type="ECO:0000256" key="7">
    <source>
        <dbReference type="ARBA" id="ARBA00022695"/>
    </source>
</evidence>
<dbReference type="PROSITE" id="PS51163">
    <property type="entry name" value="YRDC"/>
    <property type="match status" value="1"/>
</dbReference>
<dbReference type="GO" id="GO:0006450">
    <property type="term" value="P:regulation of translational fidelity"/>
    <property type="evidence" value="ECO:0007669"/>
    <property type="project" value="TreeGrafter"/>
</dbReference>
<protein>
    <recommendedName>
        <fullName evidence="10">L-threonylcarbamoyladenylate synthase</fullName>
        <ecNumber evidence="3">2.7.7.87</ecNumber>
    </recommendedName>
    <alternativeName>
        <fullName evidence="10">L-threonylcarbamoyladenylate synthase</fullName>
    </alternativeName>
</protein>
<dbReference type="Gene3D" id="3.90.870.10">
    <property type="entry name" value="DHBP synthase"/>
    <property type="match status" value="1"/>
</dbReference>
<dbReference type="EMBL" id="JADIMB010000098">
    <property type="protein sequence ID" value="MBO8471461.1"/>
    <property type="molecule type" value="Genomic_DNA"/>
</dbReference>
<dbReference type="GO" id="GO:0005737">
    <property type="term" value="C:cytoplasm"/>
    <property type="evidence" value="ECO:0007669"/>
    <property type="project" value="UniProtKB-SubCell"/>
</dbReference>
<evidence type="ECO:0000256" key="10">
    <source>
        <dbReference type="ARBA" id="ARBA00029774"/>
    </source>
</evidence>
<evidence type="ECO:0000313" key="14">
    <source>
        <dbReference type="Proteomes" id="UP000823603"/>
    </source>
</evidence>
<evidence type="ECO:0000256" key="9">
    <source>
        <dbReference type="ARBA" id="ARBA00022840"/>
    </source>
</evidence>
<dbReference type="GO" id="GO:0000049">
    <property type="term" value="F:tRNA binding"/>
    <property type="evidence" value="ECO:0007669"/>
    <property type="project" value="TreeGrafter"/>
</dbReference>
<dbReference type="GO" id="GO:0003725">
    <property type="term" value="F:double-stranded RNA binding"/>
    <property type="evidence" value="ECO:0007669"/>
    <property type="project" value="InterPro"/>
</dbReference>
<keyword evidence="7" id="KW-0548">Nucleotidyltransferase</keyword>
<gene>
    <name evidence="13" type="ORF">IAB82_06675</name>
</gene>
<comment type="catalytic activity">
    <reaction evidence="11">
        <text>L-threonine + hydrogencarbonate + ATP = L-threonylcarbamoyladenylate + diphosphate + H2O</text>
        <dbReference type="Rhea" id="RHEA:36407"/>
        <dbReference type="ChEBI" id="CHEBI:15377"/>
        <dbReference type="ChEBI" id="CHEBI:17544"/>
        <dbReference type="ChEBI" id="CHEBI:30616"/>
        <dbReference type="ChEBI" id="CHEBI:33019"/>
        <dbReference type="ChEBI" id="CHEBI:57926"/>
        <dbReference type="ChEBI" id="CHEBI:73682"/>
        <dbReference type="EC" id="2.7.7.87"/>
    </reaction>
</comment>
<sequence>MITEEITKAVETLRSGGVILYPTDTVWGLGCDATDPSAVARIFRIKERSDCKSLVLLADDMNMIARYVRAIPDMAIQLVEINDKPMTIIYPGALVGNAPEADSLPPADPYKLAYNVVAEDRSVGIRIPLMKFCVELVRRFGRPVVSTSANISGEPSPRNFKEISQVIKDSADYIVDQSLEKGSTGRPSSIIKVELDSTVKIIR</sequence>
<dbReference type="NCBIfam" id="TIGR00057">
    <property type="entry name" value="L-threonylcarbamoyladenylate synthase"/>
    <property type="match status" value="1"/>
</dbReference>
<keyword evidence="8" id="KW-0547">Nucleotide-binding</keyword>
<dbReference type="InterPro" id="IPR006070">
    <property type="entry name" value="Sua5-like_dom"/>
</dbReference>
<dbReference type="InterPro" id="IPR050156">
    <property type="entry name" value="TC-AMP_synthase_SUA5"/>
</dbReference>
<comment type="caution">
    <text evidence="13">The sequence shown here is derived from an EMBL/GenBank/DDBJ whole genome shotgun (WGS) entry which is preliminary data.</text>
</comment>
<reference evidence="13" key="2">
    <citation type="journal article" date="2021" name="PeerJ">
        <title>Extensive microbial diversity within the chicken gut microbiome revealed by metagenomics and culture.</title>
        <authorList>
            <person name="Gilroy R."/>
            <person name="Ravi A."/>
            <person name="Getino M."/>
            <person name="Pursley I."/>
            <person name="Horton D.L."/>
            <person name="Alikhan N.F."/>
            <person name="Baker D."/>
            <person name="Gharbi K."/>
            <person name="Hall N."/>
            <person name="Watson M."/>
            <person name="Adriaenssens E.M."/>
            <person name="Foster-Nyarko E."/>
            <person name="Jarju S."/>
            <person name="Secka A."/>
            <person name="Antonio M."/>
            <person name="Oren A."/>
            <person name="Chaudhuri R.R."/>
            <person name="La Ragione R."/>
            <person name="Hildebrand F."/>
            <person name="Pallen M.J."/>
        </authorList>
    </citation>
    <scope>NUCLEOTIDE SEQUENCE</scope>
    <source>
        <strain evidence="13">B2-22910</strain>
    </source>
</reference>
<evidence type="ECO:0000256" key="8">
    <source>
        <dbReference type="ARBA" id="ARBA00022741"/>
    </source>
</evidence>
<evidence type="ECO:0000256" key="5">
    <source>
        <dbReference type="ARBA" id="ARBA00022679"/>
    </source>
</evidence>
<keyword evidence="6" id="KW-0819">tRNA processing</keyword>
<dbReference type="PANTHER" id="PTHR17490:SF16">
    <property type="entry name" value="THREONYLCARBAMOYL-AMP SYNTHASE"/>
    <property type="match status" value="1"/>
</dbReference>
<dbReference type="EC" id="2.7.7.87" evidence="3"/>
<evidence type="ECO:0000259" key="12">
    <source>
        <dbReference type="PROSITE" id="PS51163"/>
    </source>
</evidence>
<dbReference type="GO" id="GO:0008033">
    <property type="term" value="P:tRNA processing"/>
    <property type="evidence" value="ECO:0007669"/>
    <property type="project" value="UniProtKB-KW"/>
</dbReference>
<comment type="similarity">
    <text evidence="2">Belongs to the SUA5 family.</text>
</comment>
<evidence type="ECO:0000256" key="3">
    <source>
        <dbReference type="ARBA" id="ARBA00012584"/>
    </source>
</evidence>
<name>A0A9D9IGY8_9BACT</name>
<proteinExistence type="inferred from homology"/>
<comment type="subcellular location">
    <subcellularLocation>
        <location evidence="1">Cytoplasm</location>
    </subcellularLocation>
</comment>
<evidence type="ECO:0000313" key="13">
    <source>
        <dbReference type="EMBL" id="MBO8471461.1"/>
    </source>
</evidence>
<dbReference type="SUPFAM" id="SSF55821">
    <property type="entry name" value="YrdC/RibB"/>
    <property type="match status" value="1"/>
</dbReference>
<evidence type="ECO:0000256" key="4">
    <source>
        <dbReference type="ARBA" id="ARBA00022490"/>
    </source>
</evidence>
<evidence type="ECO:0000256" key="1">
    <source>
        <dbReference type="ARBA" id="ARBA00004496"/>
    </source>
</evidence>
<dbReference type="InterPro" id="IPR017945">
    <property type="entry name" value="DHBP_synth_RibB-like_a/b_dom"/>
</dbReference>
<dbReference type="PANTHER" id="PTHR17490">
    <property type="entry name" value="SUA5"/>
    <property type="match status" value="1"/>
</dbReference>
<evidence type="ECO:0000256" key="6">
    <source>
        <dbReference type="ARBA" id="ARBA00022694"/>
    </source>
</evidence>